<dbReference type="InterPro" id="IPR002129">
    <property type="entry name" value="PyrdxlP-dep_de-COase"/>
</dbReference>
<name>A0ABR7M4A1_9BACT</name>
<evidence type="ECO:0000313" key="7">
    <source>
        <dbReference type="EMBL" id="MBC6489565.1"/>
    </source>
</evidence>
<keyword evidence="8" id="KW-1185">Reference proteome</keyword>
<dbReference type="PANTHER" id="PTHR46101:SF2">
    <property type="entry name" value="SERINE DECARBOXYLASE"/>
    <property type="match status" value="1"/>
</dbReference>
<dbReference type="PANTHER" id="PTHR46101">
    <property type="match status" value="1"/>
</dbReference>
<comment type="caution">
    <text evidence="7">The sequence shown here is derived from an EMBL/GenBank/DDBJ whole genome shotgun (WGS) entry which is preliminary data.</text>
</comment>
<dbReference type="NCBIfam" id="NF002748">
    <property type="entry name" value="PRK02769.1"/>
    <property type="match status" value="1"/>
</dbReference>
<evidence type="ECO:0000313" key="8">
    <source>
        <dbReference type="Proteomes" id="UP000765802"/>
    </source>
</evidence>
<comment type="similarity">
    <text evidence="2 6">Belongs to the group II decarboxylase family.</text>
</comment>
<keyword evidence="3" id="KW-0210">Decarboxylase</keyword>
<dbReference type="InterPro" id="IPR051151">
    <property type="entry name" value="Group_II_Decarboxylase"/>
</dbReference>
<evidence type="ECO:0000256" key="6">
    <source>
        <dbReference type="RuleBase" id="RU000382"/>
    </source>
</evidence>
<evidence type="ECO:0000256" key="2">
    <source>
        <dbReference type="ARBA" id="ARBA00009533"/>
    </source>
</evidence>
<keyword evidence="5 6" id="KW-0456">Lyase</keyword>
<protein>
    <submittedName>
        <fullName evidence="7">Histidine decarboxylase</fullName>
    </submittedName>
</protein>
<dbReference type="Proteomes" id="UP000765802">
    <property type="component" value="Unassembled WGS sequence"/>
</dbReference>
<dbReference type="InterPro" id="IPR015421">
    <property type="entry name" value="PyrdxlP-dep_Trfase_major"/>
</dbReference>
<evidence type="ECO:0000256" key="3">
    <source>
        <dbReference type="ARBA" id="ARBA00022793"/>
    </source>
</evidence>
<comment type="cofactor">
    <cofactor evidence="1 6">
        <name>pyridoxal 5'-phosphate</name>
        <dbReference type="ChEBI" id="CHEBI:597326"/>
    </cofactor>
</comment>
<dbReference type="RefSeq" id="WP_187254924.1">
    <property type="nucleotide sequence ID" value="NZ_JBHULF010000006.1"/>
</dbReference>
<keyword evidence="4 6" id="KW-0663">Pyridoxal phosphate</keyword>
<dbReference type="EMBL" id="MBUA01000001">
    <property type="protein sequence ID" value="MBC6489565.1"/>
    <property type="molecule type" value="Genomic_DNA"/>
</dbReference>
<evidence type="ECO:0000256" key="5">
    <source>
        <dbReference type="ARBA" id="ARBA00023239"/>
    </source>
</evidence>
<evidence type="ECO:0000256" key="1">
    <source>
        <dbReference type="ARBA" id="ARBA00001933"/>
    </source>
</evidence>
<accession>A0ABR7M4A1</accession>
<dbReference type="Pfam" id="PF00282">
    <property type="entry name" value="Pyridoxal_deC"/>
    <property type="match status" value="1"/>
</dbReference>
<sequence>MDQLASFIAKTKKRSTHFIGYPGAVDFDYSELFELFKYSLNNVGDPFVDSHTDMHTRNFEREALSFYADLFNAPKDNWWGYVTTGGTEGNLYSLYLARELYPNGMVYYSESTHYSVQKNIHLLGMESIVIRARDNGEMDYDDLRETMQFHRQQPAIILANIGTTMTEAKDNITEIRSILKKFAIKQHYIHCDAALAGPYLALMGRGGFDFSQGADSIAFSGHKFIGSPVPFGVVLVKKSHKDRIGRSIPYIGNLDTTITGSRNAITPVFLWYAIKKMGRDGMLQRAMDALDTAAYAVEQLRAIGVEAWRNENALTVVFPQPSEKICHKWQLATDGAISHLICMPGVTRGHIDAFIKDLGNEPAQLLSQIRPIDFVLN</sequence>
<proteinExistence type="inferred from homology"/>
<dbReference type="Gene3D" id="3.40.640.10">
    <property type="entry name" value="Type I PLP-dependent aspartate aminotransferase-like (Major domain)"/>
    <property type="match status" value="1"/>
</dbReference>
<dbReference type="InterPro" id="IPR015424">
    <property type="entry name" value="PyrdxlP-dep_Trfase"/>
</dbReference>
<evidence type="ECO:0000256" key="4">
    <source>
        <dbReference type="ARBA" id="ARBA00022898"/>
    </source>
</evidence>
<organism evidence="7 8">
    <name type="scientific">Flavihumibacter stibioxidans</name>
    <dbReference type="NCBI Taxonomy" id="1834163"/>
    <lineage>
        <taxon>Bacteria</taxon>
        <taxon>Pseudomonadati</taxon>
        <taxon>Bacteroidota</taxon>
        <taxon>Chitinophagia</taxon>
        <taxon>Chitinophagales</taxon>
        <taxon>Chitinophagaceae</taxon>
        <taxon>Flavihumibacter</taxon>
    </lineage>
</organism>
<reference evidence="7 8" key="1">
    <citation type="submission" date="2016-07" db="EMBL/GenBank/DDBJ databases">
        <title>Genome analysis of Flavihumibacter stibioxidans YS-17.</title>
        <authorList>
            <person name="Shi K."/>
            <person name="Han Y."/>
            <person name="Wang G."/>
        </authorList>
    </citation>
    <scope>NUCLEOTIDE SEQUENCE [LARGE SCALE GENOMIC DNA]</scope>
    <source>
        <strain evidence="7 8">YS-17</strain>
    </source>
</reference>
<gene>
    <name evidence="7" type="ORF">BC349_01185</name>
</gene>
<dbReference type="SUPFAM" id="SSF53383">
    <property type="entry name" value="PLP-dependent transferases"/>
    <property type="match status" value="1"/>
</dbReference>